<evidence type="ECO:0000256" key="5">
    <source>
        <dbReference type="ARBA" id="ARBA00022737"/>
    </source>
</evidence>
<keyword evidence="10" id="KW-0325">Glycoprotein</keyword>
<dbReference type="InterPro" id="IPR039421">
    <property type="entry name" value="Type_1_exporter"/>
</dbReference>
<feature type="domain" description="ABC transporter" evidence="12">
    <location>
        <begin position="720"/>
        <end position="967"/>
    </location>
</feature>
<comment type="similarity">
    <text evidence="2">Belongs to the ABC transporter superfamily. ABCB family. Multidrug resistance exporter (TC 3.A.1.201) subfamily.</text>
</comment>
<evidence type="ECO:0000256" key="1">
    <source>
        <dbReference type="ARBA" id="ARBA00004141"/>
    </source>
</evidence>
<evidence type="ECO:0000256" key="10">
    <source>
        <dbReference type="ARBA" id="ARBA00023180"/>
    </source>
</evidence>
<dbReference type="GO" id="GO:0005524">
    <property type="term" value="F:ATP binding"/>
    <property type="evidence" value="ECO:0007669"/>
    <property type="project" value="UniProtKB-KW"/>
</dbReference>
<dbReference type="Proteomes" id="UP001159364">
    <property type="component" value="Linkage Group LG05"/>
</dbReference>
<dbReference type="InterPro" id="IPR017871">
    <property type="entry name" value="ABC_transporter-like_CS"/>
</dbReference>
<proteinExistence type="inferred from homology"/>
<dbReference type="PANTHER" id="PTHR43394:SF16">
    <property type="entry name" value="ABC TRANSPORTER B FAMILY MEMBER 4-LIKE ISOFORM X1"/>
    <property type="match status" value="1"/>
</dbReference>
<dbReference type="PROSITE" id="PS50893">
    <property type="entry name" value="ABC_TRANSPORTER_2"/>
    <property type="match status" value="2"/>
</dbReference>
<comment type="caution">
    <text evidence="14">The sequence shown here is derived from an EMBL/GenBank/DDBJ whole genome shotgun (WGS) entry which is preliminary data.</text>
</comment>
<dbReference type="CDD" id="cd18578">
    <property type="entry name" value="ABC_6TM_Pgp_ABCB1_D2_like"/>
    <property type="match status" value="1"/>
</dbReference>
<protein>
    <submittedName>
        <fullName evidence="14">Uncharacterized protein</fullName>
    </submittedName>
</protein>
<dbReference type="AlphaFoldDB" id="A0AAV8TJT5"/>
<keyword evidence="8 11" id="KW-1133">Transmembrane helix</keyword>
<dbReference type="PROSITE" id="PS00211">
    <property type="entry name" value="ABC_TRANSPORTER_1"/>
    <property type="match status" value="1"/>
</dbReference>
<evidence type="ECO:0000313" key="15">
    <source>
        <dbReference type="Proteomes" id="UP001159364"/>
    </source>
</evidence>
<evidence type="ECO:0000259" key="12">
    <source>
        <dbReference type="PROSITE" id="PS50893"/>
    </source>
</evidence>
<dbReference type="PANTHER" id="PTHR43394">
    <property type="entry name" value="ATP-DEPENDENT PERMEASE MDL1, MITOCHONDRIAL"/>
    <property type="match status" value="1"/>
</dbReference>
<keyword evidence="4 11" id="KW-0812">Transmembrane</keyword>
<dbReference type="InterPro" id="IPR011527">
    <property type="entry name" value="ABC1_TM_dom"/>
</dbReference>
<keyword evidence="3" id="KW-0813">Transport</keyword>
<dbReference type="GO" id="GO:0016887">
    <property type="term" value="F:ATP hydrolysis activity"/>
    <property type="evidence" value="ECO:0007669"/>
    <property type="project" value="InterPro"/>
</dbReference>
<feature type="domain" description="ABC transporter" evidence="12">
    <location>
        <begin position="244"/>
        <end position="467"/>
    </location>
</feature>
<dbReference type="Gene3D" id="1.20.1560.10">
    <property type="entry name" value="ABC transporter type 1, transmembrane domain"/>
    <property type="match status" value="2"/>
</dbReference>
<gene>
    <name evidence="14" type="ORF">K2173_022552</name>
</gene>
<reference evidence="14 15" key="1">
    <citation type="submission" date="2021-09" db="EMBL/GenBank/DDBJ databases">
        <title>Genomic insights and catalytic innovation underlie evolution of tropane alkaloids biosynthesis.</title>
        <authorList>
            <person name="Wang Y.-J."/>
            <person name="Tian T."/>
            <person name="Huang J.-P."/>
            <person name="Huang S.-X."/>
        </authorList>
    </citation>
    <scope>NUCLEOTIDE SEQUENCE [LARGE SCALE GENOMIC DNA]</scope>
    <source>
        <strain evidence="14">KIB-2018</strain>
        <tissue evidence="14">Leaf</tissue>
    </source>
</reference>
<feature type="domain" description="ABC transmembrane type-1" evidence="13">
    <location>
        <begin position="506"/>
        <end position="726"/>
    </location>
</feature>
<dbReference type="InterPro" id="IPR036640">
    <property type="entry name" value="ABC1_TM_sf"/>
</dbReference>
<keyword evidence="9 11" id="KW-0472">Membrane</keyword>
<feature type="transmembrane region" description="Helical" evidence="11">
    <location>
        <begin position="502"/>
        <end position="526"/>
    </location>
</feature>
<evidence type="ECO:0000256" key="2">
    <source>
        <dbReference type="ARBA" id="ARBA00007577"/>
    </source>
</evidence>
<sequence>MCLRFMYLALGVLVTTYLQMTCWMVIRERQAARIRRLYLKTMLRQEIGFFNKEINTGEIVGRTSVGKFLHQIATFIAGFVIAFTRGWKLTLVMLSSLPLLILSGAVVALIISKLASRGQTVYSFTSTVVASFTGEKQVADSYNSSLIKAYKSGVNEGLVAGLGFGVVLLLSTPPMAWLYGLVPKWFLMKDIKEGMSLGQASPCLSAFAARQAATFKMFKTIDRKPHIDVYETSELILDEIQGAIELKDIYFSYPARPQERIFNGFYLSSLNGTTAALVGESGSGKLTVISLTERFYDPQDGEVLLKLFRQKISLVSQELVLFNCSIKDNVAYGFTTYVITEDDAHSLLSRSLLENVIVAHRLSTIRNADTIVVLHHGKIVQKDSHSDLTKDPEGAYSQLIKLKEIISTSKSNVNIGEDKVEITVDSARQSSQRFSLLLSLSRESSGIGNSSRHLFSPPFGVPTGIEPPEIAPEKPHTLSSASLKQSAEIPLYRLAYFNKLEIPVLLLGTASTVSCAMLLPAFGIVISRMIKTLFEPPNNLRKDARIWALVFFGIGFLISMLMNPLTSYFFAVAGCKLINQILSMCFEKVVCMEVSWFDDIEFSGGAIGARLSVDATSVRSLVRDTLGLLVQNMATAAAGMVIAFEANWELSLIVVILLPLLGVNSYKMYEEASQIANDAVGNIRTVASFCAEEKVELYEKKCEGPLRKGMREGLIGGVSYGISYVARTRQNEVVEGLGTTIKNLKGEIEFLHVSFRYPTRPGVEIFRDLNLYIQHGKRFYDPDSGTITLDGIDIKKLQLKWIRQQMGLVSQEAVLFNGTLRENIAYGKEGQATEAEILAAAELANAHNFTSGKQQGYEYDTIVGERGVQLSGGQKQRVAIARAIVKNPKVLLLDEASNALDAESERIVQEAWERIMVNRSIVVVANRLSTLRNADLIAVVKNGVIAEKGNHDALININQGIYATLEALHNHNKLNNDES</sequence>
<name>A0AAV8TJT5_9ROSI</name>
<dbReference type="GO" id="GO:0090374">
    <property type="term" value="P:oligopeptide export from mitochondrion"/>
    <property type="evidence" value="ECO:0007669"/>
    <property type="project" value="TreeGrafter"/>
</dbReference>
<dbReference type="FunFam" id="3.40.50.300:FF:000604">
    <property type="entry name" value="ABC transporter B family member 28"/>
    <property type="match status" value="1"/>
</dbReference>
<dbReference type="InterPro" id="IPR027417">
    <property type="entry name" value="P-loop_NTPase"/>
</dbReference>
<evidence type="ECO:0000256" key="6">
    <source>
        <dbReference type="ARBA" id="ARBA00022741"/>
    </source>
</evidence>
<evidence type="ECO:0000256" key="11">
    <source>
        <dbReference type="SAM" id="Phobius"/>
    </source>
</evidence>
<dbReference type="CDD" id="cd18577">
    <property type="entry name" value="ABC_6TM_Pgp_ABCB1_D1_like"/>
    <property type="match status" value="1"/>
</dbReference>
<dbReference type="InterPro" id="IPR003439">
    <property type="entry name" value="ABC_transporter-like_ATP-bd"/>
</dbReference>
<evidence type="ECO:0000256" key="3">
    <source>
        <dbReference type="ARBA" id="ARBA00022448"/>
    </source>
</evidence>
<dbReference type="Gene3D" id="3.40.50.300">
    <property type="entry name" value="P-loop containing nucleotide triphosphate hydrolases"/>
    <property type="match status" value="3"/>
</dbReference>
<evidence type="ECO:0000256" key="8">
    <source>
        <dbReference type="ARBA" id="ARBA00022989"/>
    </source>
</evidence>
<feature type="transmembrane region" description="Helical" evidence="11">
    <location>
        <begin position="89"/>
        <end position="111"/>
    </location>
</feature>
<dbReference type="GO" id="GO:0015421">
    <property type="term" value="F:ABC-type oligopeptide transporter activity"/>
    <property type="evidence" value="ECO:0007669"/>
    <property type="project" value="TreeGrafter"/>
</dbReference>
<evidence type="ECO:0000256" key="9">
    <source>
        <dbReference type="ARBA" id="ARBA00023136"/>
    </source>
</evidence>
<organism evidence="14 15">
    <name type="scientific">Erythroxylum novogranatense</name>
    <dbReference type="NCBI Taxonomy" id="1862640"/>
    <lineage>
        <taxon>Eukaryota</taxon>
        <taxon>Viridiplantae</taxon>
        <taxon>Streptophyta</taxon>
        <taxon>Embryophyta</taxon>
        <taxon>Tracheophyta</taxon>
        <taxon>Spermatophyta</taxon>
        <taxon>Magnoliopsida</taxon>
        <taxon>eudicotyledons</taxon>
        <taxon>Gunneridae</taxon>
        <taxon>Pentapetalae</taxon>
        <taxon>rosids</taxon>
        <taxon>fabids</taxon>
        <taxon>Malpighiales</taxon>
        <taxon>Erythroxylaceae</taxon>
        <taxon>Erythroxylum</taxon>
    </lineage>
</organism>
<dbReference type="GO" id="GO:0005743">
    <property type="term" value="C:mitochondrial inner membrane"/>
    <property type="evidence" value="ECO:0007669"/>
    <property type="project" value="TreeGrafter"/>
</dbReference>
<feature type="transmembrane region" description="Helical" evidence="11">
    <location>
        <begin position="158"/>
        <end position="182"/>
    </location>
</feature>
<feature type="transmembrane region" description="Helical" evidence="11">
    <location>
        <begin position="546"/>
        <end position="571"/>
    </location>
</feature>
<evidence type="ECO:0000256" key="7">
    <source>
        <dbReference type="ARBA" id="ARBA00022840"/>
    </source>
</evidence>
<dbReference type="SUPFAM" id="SSF52540">
    <property type="entry name" value="P-loop containing nucleoside triphosphate hydrolases"/>
    <property type="match status" value="2"/>
</dbReference>
<evidence type="ECO:0000256" key="4">
    <source>
        <dbReference type="ARBA" id="ARBA00022692"/>
    </source>
</evidence>
<evidence type="ECO:0000259" key="13">
    <source>
        <dbReference type="PROSITE" id="PS50929"/>
    </source>
</evidence>
<dbReference type="PROSITE" id="PS50929">
    <property type="entry name" value="ABC_TM1F"/>
    <property type="match status" value="2"/>
</dbReference>
<dbReference type="EMBL" id="JAIWQS010000005">
    <property type="protein sequence ID" value="KAJ8766493.1"/>
    <property type="molecule type" value="Genomic_DNA"/>
</dbReference>
<dbReference type="Pfam" id="PF00664">
    <property type="entry name" value="ABC_membrane"/>
    <property type="match status" value="2"/>
</dbReference>
<keyword evidence="6" id="KW-0547">Nucleotide-binding</keyword>
<keyword evidence="7" id="KW-0067">ATP-binding</keyword>
<feature type="transmembrane region" description="Helical" evidence="11">
    <location>
        <begin position="6"/>
        <end position="26"/>
    </location>
</feature>
<comment type="subcellular location">
    <subcellularLocation>
        <location evidence="1">Membrane</location>
        <topology evidence="1">Multi-pass membrane protein</topology>
    </subcellularLocation>
</comment>
<keyword evidence="15" id="KW-1185">Reference proteome</keyword>
<feature type="domain" description="ABC transmembrane type-1" evidence="13">
    <location>
        <begin position="1"/>
        <end position="172"/>
    </location>
</feature>
<accession>A0AAV8TJT5</accession>
<keyword evidence="5" id="KW-0677">Repeat</keyword>
<dbReference type="SUPFAM" id="SSF90123">
    <property type="entry name" value="ABC transporter transmembrane region"/>
    <property type="match status" value="2"/>
</dbReference>
<dbReference type="Pfam" id="PF00005">
    <property type="entry name" value="ABC_tran"/>
    <property type="match status" value="2"/>
</dbReference>
<evidence type="ECO:0000313" key="14">
    <source>
        <dbReference type="EMBL" id="KAJ8766493.1"/>
    </source>
</evidence>